<dbReference type="Gene3D" id="1.10.3210.10">
    <property type="entry name" value="Hypothetical protein af1432"/>
    <property type="match status" value="1"/>
</dbReference>
<dbReference type="Pfam" id="PF19276">
    <property type="entry name" value="HD_assoc_2"/>
    <property type="match status" value="1"/>
</dbReference>
<dbReference type="PANTHER" id="PTHR11373">
    <property type="entry name" value="DEOXYNUCLEOSIDE TRIPHOSPHATE TRIPHOSPHOHYDROLASE"/>
    <property type="match status" value="1"/>
</dbReference>
<dbReference type="PROSITE" id="PS51831">
    <property type="entry name" value="HD"/>
    <property type="match status" value="1"/>
</dbReference>
<accession>A0ABD5VZ74</accession>
<dbReference type="EMBL" id="JBHSZI010000001">
    <property type="protein sequence ID" value="MFC7058580.1"/>
    <property type="molecule type" value="Genomic_DNA"/>
</dbReference>
<comment type="caution">
    <text evidence="2">The sequence shown here is derived from an EMBL/GenBank/DDBJ whole genome shotgun (WGS) entry which is preliminary data.</text>
</comment>
<protein>
    <submittedName>
        <fullName evidence="2">HD domain-containing protein</fullName>
    </submittedName>
</protein>
<reference evidence="2 3" key="1">
    <citation type="journal article" date="2019" name="Int. J. Syst. Evol. Microbiol.">
        <title>The Global Catalogue of Microorganisms (GCM) 10K type strain sequencing project: providing services to taxonomists for standard genome sequencing and annotation.</title>
        <authorList>
            <consortium name="The Broad Institute Genomics Platform"/>
            <consortium name="The Broad Institute Genome Sequencing Center for Infectious Disease"/>
            <person name="Wu L."/>
            <person name="Ma J."/>
        </authorList>
    </citation>
    <scope>NUCLEOTIDE SEQUENCE [LARGE SCALE GENOMIC DNA]</scope>
    <source>
        <strain evidence="2 3">JCM 30072</strain>
    </source>
</reference>
<dbReference type="GeneID" id="76630590"/>
<dbReference type="InterPro" id="IPR003607">
    <property type="entry name" value="HD/PDEase_dom"/>
</dbReference>
<keyword evidence="3" id="KW-1185">Reference proteome</keyword>
<dbReference type="CDD" id="cd00077">
    <property type="entry name" value="HDc"/>
    <property type="match status" value="1"/>
</dbReference>
<evidence type="ECO:0000259" key="1">
    <source>
        <dbReference type="PROSITE" id="PS51831"/>
    </source>
</evidence>
<feature type="domain" description="HD" evidence="1">
    <location>
        <begin position="50"/>
        <end position="155"/>
    </location>
</feature>
<sequence>MKNIRDPLYGFITVNEMELDVISTPAVQRLRRVAHLGLSDAVYPSATHSRFEHSLGVMHLAGELAESLSFSEETVQAYRLAGLLHDVGHPPFSHALEAVIEERLGFEHERQSERIIRELDELYAPDAEFIIDIIHGNTAYDIVAGDIDADRLDYLQRDSQRTGFRNSSVDVQTIIKFAQAHDDRIVFDKKAVQAIEDMFSARLRLLKTVAGHHATRIAEAMLRQAVNDFLDTSSYTAEDVLSWDDYQLHTRLLEYEGYDSLPKNTNGGLYTRIANRNLYKRALYVNENAIGREAISDIANEYDDHHAIEQALAAEAGVSPRRVLVDLPSLPPDESTTVNIMMPDGIQQFSDISPTPSHLIDVQWRNTTLGVYSPQSATSAVREAAQEYFDL</sequence>
<dbReference type="SUPFAM" id="SSF109604">
    <property type="entry name" value="HD-domain/PDEase-like"/>
    <property type="match status" value="1"/>
</dbReference>
<organism evidence="2 3">
    <name type="scientific">Halovenus salina</name>
    <dbReference type="NCBI Taxonomy" id="1510225"/>
    <lineage>
        <taxon>Archaea</taxon>
        <taxon>Methanobacteriati</taxon>
        <taxon>Methanobacteriota</taxon>
        <taxon>Stenosarchaea group</taxon>
        <taxon>Halobacteria</taxon>
        <taxon>Halobacteriales</taxon>
        <taxon>Haloarculaceae</taxon>
        <taxon>Halovenus</taxon>
    </lineage>
</organism>
<dbReference type="InterPro" id="IPR006674">
    <property type="entry name" value="HD_domain"/>
</dbReference>
<evidence type="ECO:0000313" key="3">
    <source>
        <dbReference type="Proteomes" id="UP001596445"/>
    </source>
</evidence>
<dbReference type="Proteomes" id="UP001596445">
    <property type="component" value="Unassembled WGS sequence"/>
</dbReference>
<evidence type="ECO:0000313" key="2">
    <source>
        <dbReference type="EMBL" id="MFC7058580.1"/>
    </source>
</evidence>
<dbReference type="SMART" id="SM00471">
    <property type="entry name" value="HDc"/>
    <property type="match status" value="1"/>
</dbReference>
<dbReference type="Pfam" id="PF01966">
    <property type="entry name" value="HD"/>
    <property type="match status" value="1"/>
</dbReference>
<name>A0ABD5VZ74_9EURY</name>
<dbReference type="PANTHER" id="PTHR11373:SF4">
    <property type="entry name" value="DEOXYNUCLEOSIDE TRIPHOSPHATE TRIPHOSPHOHYDROLASE SAMHD1"/>
    <property type="match status" value="1"/>
</dbReference>
<dbReference type="InterPro" id="IPR050135">
    <property type="entry name" value="dGTPase-like"/>
</dbReference>
<dbReference type="RefSeq" id="WP_267161294.1">
    <property type="nucleotide sequence ID" value="NZ_CP112972.1"/>
</dbReference>
<gene>
    <name evidence="2" type="ORF">ACFQQG_10815</name>
</gene>
<dbReference type="InterPro" id="IPR045509">
    <property type="entry name" value="HD_assoc_2"/>
</dbReference>
<proteinExistence type="predicted"/>
<dbReference type="AlphaFoldDB" id="A0ABD5VZ74"/>